<evidence type="ECO:0000313" key="1">
    <source>
        <dbReference type="EMBL" id="ORB03046.1"/>
    </source>
</evidence>
<organism evidence="1 2">
    <name type="scientific">Mycolicibacter minnesotensis</name>
    <dbReference type="NCBI Taxonomy" id="1118379"/>
    <lineage>
        <taxon>Bacteria</taxon>
        <taxon>Bacillati</taxon>
        <taxon>Actinomycetota</taxon>
        <taxon>Actinomycetes</taxon>
        <taxon>Mycobacteriales</taxon>
        <taxon>Mycobacteriaceae</taxon>
        <taxon>Mycolicibacter</taxon>
    </lineage>
</organism>
<sequence>MSAAEPDVESHEVAVLGTACARDLGDPMRWFAPDGYPNSLALSIVDSIYSTGARYSSVENVVARYRSFRRDVGADPNADGADELAATFAQLGVDGWADCIGNRRPTSSAKGAPLKAEAILLAVEALSGQGVRSAADLRALSSDRERAQQVESAWSAVPGQSSGITWAYLLMLAHVPGVKADRMVVRYVARALGAGERGVSASKAADLVTGVAGERGWDVLKLDHAIWRFESGRPFQT</sequence>
<dbReference type="GO" id="GO:0004601">
    <property type="term" value="F:peroxidase activity"/>
    <property type="evidence" value="ECO:0007669"/>
    <property type="project" value="UniProtKB-KW"/>
</dbReference>
<keyword evidence="1" id="KW-0575">Peroxidase</keyword>
<evidence type="ECO:0000313" key="2">
    <source>
        <dbReference type="Proteomes" id="UP000192320"/>
    </source>
</evidence>
<reference evidence="1 2" key="1">
    <citation type="submission" date="2017-02" db="EMBL/GenBank/DDBJ databases">
        <title>The new phylogeny of genus Mycobacterium.</title>
        <authorList>
            <person name="Tortoli E."/>
            <person name="Trovato A."/>
            <person name="Cirillo D.M."/>
        </authorList>
    </citation>
    <scope>NUCLEOTIDE SEQUENCE [LARGE SCALE GENOMIC DNA]</scope>
    <source>
        <strain evidence="1 2">DSM 45633</strain>
    </source>
</reference>
<proteinExistence type="predicted"/>
<dbReference type="EMBL" id="MVHZ01000003">
    <property type="protein sequence ID" value="ORB03046.1"/>
    <property type="molecule type" value="Genomic_DNA"/>
</dbReference>
<gene>
    <name evidence="1" type="ORF">BST33_03560</name>
</gene>
<dbReference type="Proteomes" id="UP000192320">
    <property type="component" value="Unassembled WGS sequence"/>
</dbReference>
<keyword evidence="2" id="KW-1185">Reference proteome</keyword>
<keyword evidence="1" id="KW-0560">Oxidoreductase</keyword>
<name>A0AA91M722_9MYCO</name>
<comment type="caution">
    <text evidence="1">The sequence shown here is derived from an EMBL/GenBank/DDBJ whole genome shotgun (WGS) entry which is preliminary data.</text>
</comment>
<dbReference type="AlphaFoldDB" id="A0AA91M722"/>
<protein>
    <submittedName>
        <fullName evidence="1">Heme peroxidase</fullName>
    </submittedName>
</protein>
<accession>A0AA91M722</accession>